<dbReference type="InterPro" id="IPR058031">
    <property type="entry name" value="AAA_lid_NorR"/>
</dbReference>
<dbReference type="InterPro" id="IPR003593">
    <property type="entry name" value="AAA+_ATPase"/>
</dbReference>
<evidence type="ECO:0000259" key="3">
    <source>
        <dbReference type="PROSITE" id="PS50045"/>
    </source>
</evidence>
<dbReference type="SMART" id="SM00382">
    <property type="entry name" value="AAA"/>
    <property type="match status" value="1"/>
</dbReference>
<dbReference type="CDD" id="cd00009">
    <property type="entry name" value="AAA"/>
    <property type="match status" value="1"/>
</dbReference>
<comment type="caution">
    <text evidence="4">The sequence shown here is derived from an EMBL/GenBank/DDBJ whole genome shotgun (WGS) entry which is preliminary data.</text>
</comment>
<dbReference type="SUPFAM" id="SSF52540">
    <property type="entry name" value="P-loop containing nucleoside triphosphate hydrolases"/>
    <property type="match status" value="1"/>
</dbReference>
<gene>
    <name evidence="4" type="ORF">IAD16_09685</name>
</gene>
<dbReference type="InterPro" id="IPR002078">
    <property type="entry name" value="Sigma_54_int"/>
</dbReference>
<dbReference type="InterPro" id="IPR036388">
    <property type="entry name" value="WH-like_DNA-bd_sf"/>
</dbReference>
<keyword evidence="1" id="KW-0547">Nucleotide-binding</keyword>
<name>A0A9D1L9X3_9FIRM</name>
<dbReference type="FunFam" id="3.40.50.300:FF:000006">
    <property type="entry name" value="DNA-binding transcriptional regulator NtrC"/>
    <property type="match status" value="1"/>
</dbReference>
<dbReference type="EMBL" id="DVMO01000150">
    <property type="protein sequence ID" value="HIU28628.1"/>
    <property type="molecule type" value="Genomic_DNA"/>
</dbReference>
<dbReference type="InterPro" id="IPR025943">
    <property type="entry name" value="Sigma_54_int_dom_ATP-bd_2"/>
</dbReference>
<feature type="domain" description="Sigma-54 factor interaction" evidence="3">
    <location>
        <begin position="305"/>
        <end position="531"/>
    </location>
</feature>
<dbReference type="AlphaFoldDB" id="A0A9D1L9X3"/>
<dbReference type="PANTHER" id="PTHR32071">
    <property type="entry name" value="TRANSCRIPTIONAL REGULATORY PROTEIN"/>
    <property type="match status" value="1"/>
</dbReference>
<dbReference type="Gene3D" id="1.10.8.60">
    <property type="match status" value="1"/>
</dbReference>
<evidence type="ECO:0000313" key="4">
    <source>
        <dbReference type="EMBL" id="HIU28628.1"/>
    </source>
</evidence>
<proteinExistence type="predicted"/>
<dbReference type="GO" id="GO:0005524">
    <property type="term" value="F:ATP binding"/>
    <property type="evidence" value="ECO:0007669"/>
    <property type="project" value="UniProtKB-KW"/>
</dbReference>
<accession>A0A9D1L9X3</accession>
<dbReference type="InterPro" id="IPR027417">
    <property type="entry name" value="P-loop_NTPase"/>
</dbReference>
<dbReference type="Gene3D" id="1.10.10.10">
    <property type="entry name" value="Winged helix-like DNA-binding domain superfamily/Winged helix DNA-binding domain"/>
    <property type="match status" value="1"/>
</dbReference>
<evidence type="ECO:0000313" key="5">
    <source>
        <dbReference type="Proteomes" id="UP000824091"/>
    </source>
</evidence>
<dbReference type="Pfam" id="PF25601">
    <property type="entry name" value="AAA_lid_14"/>
    <property type="match status" value="1"/>
</dbReference>
<evidence type="ECO:0000256" key="1">
    <source>
        <dbReference type="ARBA" id="ARBA00022741"/>
    </source>
</evidence>
<dbReference type="PROSITE" id="PS50045">
    <property type="entry name" value="SIGMA54_INTERACT_4"/>
    <property type="match status" value="1"/>
</dbReference>
<reference evidence="4" key="2">
    <citation type="journal article" date="2021" name="PeerJ">
        <title>Extensive microbial diversity within the chicken gut microbiome revealed by metagenomics and culture.</title>
        <authorList>
            <person name="Gilroy R."/>
            <person name="Ravi A."/>
            <person name="Getino M."/>
            <person name="Pursley I."/>
            <person name="Horton D.L."/>
            <person name="Alikhan N.F."/>
            <person name="Baker D."/>
            <person name="Gharbi K."/>
            <person name="Hall N."/>
            <person name="Watson M."/>
            <person name="Adriaenssens E.M."/>
            <person name="Foster-Nyarko E."/>
            <person name="Jarju S."/>
            <person name="Secka A."/>
            <person name="Antonio M."/>
            <person name="Oren A."/>
            <person name="Chaudhuri R.R."/>
            <person name="La Ragione R."/>
            <person name="Hildebrand F."/>
            <person name="Pallen M.J."/>
        </authorList>
    </citation>
    <scope>NUCLEOTIDE SEQUENCE</scope>
    <source>
        <strain evidence="4">11300</strain>
    </source>
</reference>
<protein>
    <submittedName>
        <fullName evidence="4">Sigma 54-interacting transcriptional regulator</fullName>
    </submittedName>
</protein>
<dbReference type="Gene3D" id="3.40.50.300">
    <property type="entry name" value="P-loop containing nucleotide triphosphate hydrolases"/>
    <property type="match status" value="1"/>
</dbReference>
<keyword evidence="2" id="KW-0067">ATP-binding</keyword>
<dbReference type="Pfam" id="PF00158">
    <property type="entry name" value="Sigma54_activat"/>
    <property type="match status" value="1"/>
</dbReference>
<dbReference type="GO" id="GO:0006355">
    <property type="term" value="P:regulation of DNA-templated transcription"/>
    <property type="evidence" value="ECO:0007669"/>
    <property type="project" value="InterPro"/>
</dbReference>
<dbReference type="PANTHER" id="PTHR32071:SF57">
    <property type="entry name" value="C4-DICARBOXYLATE TRANSPORT TRANSCRIPTIONAL REGULATORY PROTEIN DCTD"/>
    <property type="match status" value="1"/>
</dbReference>
<reference evidence="4" key="1">
    <citation type="submission" date="2020-10" db="EMBL/GenBank/DDBJ databases">
        <authorList>
            <person name="Gilroy R."/>
        </authorList>
    </citation>
    <scope>NUCLEOTIDE SEQUENCE</scope>
    <source>
        <strain evidence="4">11300</strain>
    </source>
</reference>
<dbReference type="Proteomes" id="UP000824091">
    <property type="component" value="Unassembled WGS sequence"/>
</dbReference>
<sequence length="645" mass="73316">MKPDIKDVDIILSTNPYTLSDVRRFIGEDTKIIMLDFTFRKDLIEALQTFPPGTEALVCSKYYSDAHQMAYGLYEAGADNLNLYINYQGNQNMVGKNMDIAIISHDTSAIPDYIDTFFDLGSLHVSLSTIMDIATVADVMCDDLEIKIIRHCSSLCLPSGHASYFFNNSPIANMQLRTITNCIDYGVLILNNEFQVISCNNQFKKMHNMDIKDNLLHVDINDIPAMTQYVPILKEKAEFQNQLIESRGSKKFFLLSKEKINKNENDYNIYMVLFKDITKIHALEDSFRNQITKKGYTAKYTFDNIIHADQKTQEVIDRSKKLAKIDKTTLIVGESGTGKELFAHSIHNASSRSTFPFIALNCATIPANLLESELFGYEEGAFTGARKGGKTGLLQAANKGTIFLDEIGEIPLEIQAKLLRVLEEKEIMKVGGDEIIKIDVRVIAATNRDLKKLVAEGTFRLDLYYRLNTITINVPPLRERPDDILPLIHAFMESEGGSNIPIADDLMNFLLQYKWEGNIRELKNCIEYMSSICSHRMELPDLPEYLYDEYKKGFYKGGDAEKELPLADNSEERRTIKSVLTIIRDFSPGRRKLLTHLRSESYDISEYQLRNLLSDLSSKDYIRYGKGRAGCKITMKGEEFLDSIG</sequence>
<evidence type="ECO:0000256" key="2">
    <source>
        <dbReference type="ARBA" id="ARBA00022840"/>
    </source>
</evidence>
<organism evidence="4 5">
    <name type="scientific">Candidatus Fimisoma avicola</name>
    <dbReference type="NCBI Taxonomy" id="2840826"/>
    <lineage>
        <taxon>Bacteria</taxon>
        <taxon>Bacillati</taxon>
        <taxon>Bacillota</taxon>
        <taxon>Clostridia</taxon>
        <taxon>Eubacteriales</taxon>
        <taxon>Candidatus Fimisoma</taxon>
    </lineage>
</organism>
<dbReference type="PROSITE" id="PS00676">
    <property type="entry name" value="SIGMA54_INTERACT_2"/>
    <property type="match status" value="1"/>
</dbReference>